<accession>A0A7H0SPH6</accession>
<dbReference type="Pfam" id="PF00905">
    <property type="entry name" value="Transpeptidase"/>
    <property type="match status" value="1"/>
</dbReference>
<dbReference type="GO" id="GO:0005886">
    <property type="term" value="C:plasma membrane"/>
    <property type="evidence" value="ECO:0007669"/>
    <property type="project" value="TreeGrafter"/>
</dbReference>
<dbReference type="RefSeq" id="WP_187973766.1">
    <property type="nucleotide sequence ID" value="NZ_CP046884.1"/>
</dbReference>
<dbReference type="PROSITE" id="PS51257">
    <property type="entry name" value="PROKAR_LIPOPROTEIN"/>
    <property type="match status" value="1"/>
</dbReference>
<dbReference type="InterPro" id="IPR032710">
    <property type="entry name" value="NTF2-like_dom_sf"/>
</dbReference>
<dbReference type="GO" id="GO:0071972">
    <property type="term" value="F:peptidoglycan L,D-transpeptidase activity"/>
    <property type="evidence" value="ECO:0007669"/>
    <property type="project" value="TreeGrafter"/>
</dbReference>
<gene>
    <name evidence="4" type="ORF">GP475_07245</name>
</gene>
<dbReference type="GO" id="GO:0071555">
    <property type="term" value="P:cell wall organization"/>
    <property type="evidence" value="ECO:0007669"/>
    <property type="project" value="TreeGrafter"/>
</dbReference>
<evidence type="ECO:0000313" key="5">
    <source>
        <dbReference type="Proteomes" id="UP000516320"/>
    </source>
</evidence>
<dbReference type="InterPro" id="IPR012338">
    <property type="entry name" value="Beta-lactam/transpept-like"/>
</dbReference>
<feature type="chain" id="PRO_5039261509" evidence="1">
    <location>
        <begin position="21"/>
        <end position="606"/>
    </location>
</feature>
<dbReference type="GO" id="GO:0046677">
    <property type="term" value="P:response to antibiotic"/>
    <property type="evidence" value="ECO:0007669"/>
    <property type="project" value="InterPro"/>
</dbReference>
<dbReference type="PANTHER" id="PTHR30627">
    <property type="entry name" value="PEPTIDOGLYCAN D,D-TRANSPEPTIDASE"/>
    <property type="match status" value="1"/>
</dbReference>
<reference evidence="4 5" key="1">
    <citation type="submission" date="2019-12" db="EMBL/GenBank/DDBJ databases">
        <title>Corynebacterium sp. nov., isolated from feces of the Anser Albifrons in China.</title>
        <authorList>
            <person name="Liu Q."/>
        </authorList>
    </citation>
    <scope>NUCLEOTIDE SEQUENCE [LARGE SCALE GENOMIC DNA]</scope>
    <source>
        <strain evidence="4 5">4H37-19</strain>
    </source>
</reference>
<feature type="domain" description="NTF2-like N-terminal transpeptidase" evidence="3">
    <location>
        <begin position="28"/>
        <end position="135"/>
    </location>
</feature>
<dbReference type="InterPro" id="IPR001460">
    <property type="entry name" value="PCN-bd_Tpept"/>
</dbReference>
<dbReference type="Gene3D" id="3.40.710.10">
    <property type="entry name" value="DD-peptidase/beta-lactamase superfamily"/>
    <property type="match status" value="1"/>
</dbReference>
<dbReference type="SUPFAM" id="SSF54427">
    <property type="entry name" value="NTF2-like"/>
    <property type="match status" value="1"/>
</dbReference>
<evidence type="ECO:0000313" key="4">
    <source>
        <dbReference type="EMBL" id="QNQ90451.1"/>
    </source>
</evidence>
<dbReference type="GO" id="GO:0008658">
    <property type="term" value="F:penicillin binding"/>
    <property type="evidence" value="ECO:0007669"/>
    <property type="project" value="InterPro"/>
</dbReference>
<evidence type="ECO:0000259" key="3">
    <source>
        <dbReference type="Pfam" id="PF05223"/>
    </source>
</evidence>
<dbReference type="Proteomes" id="UP000516320">
    <property type="component" value="Chromosome"/>
</dbReference>
<dbReference type="InterPro" id="IPR050515">
    <property type="entry name" value="Beta-lactam/transpept"/>
</dbReference>
<dbReference type="AlphaFoldDB" id="A0A7H0SPH6"/>
<keyword evidence="1" id="KW-0732">Signal</keyword>
<dbReference type="InterPro" id="IPR007887">
    <property type="entry name" value="MecA_N"/>
</dbReference>
<organism evidence="4 5">
    <name type="scientific">Corynebacterium poyangense</name>
    <dbReference type="NCBI Taxonomy" id="2684405"/>
    <lineage>
        <taxon>Bacteria</taxon>
        <taxon>Bacillati</taxon>
        <taxon>Actinomycetota</taxon>
        <taxon>Actinomycetes</taxon>
        <taxon>Mycobacteriales</taxon>
        <taxon>Corynebacteriaceae</taxon>
        <taxon>Corynebacterium</taxon>
    </lineage>
</organism>
<sequence>MKRLVSVLLSATLGAGTLVACTPRPADPKPVAEEFLQAFANQDYDAARQYVDQPDNADDMMSRTFSGLQAEQLDTELGDVEVRDTVATVHYNLTWHLPKDRELSYPAQMVLTLSNGTWTVRWQPSVVHPQLAAHQHLELRPVQAQRASVMTSDGAEVLVPGSKQRIIVDTTALKDDQERRTVANNIARILSTINREDSSQPTVNPDELANQLAKNQGNYSVGLISDQFKDQFNQAMSRTTGVRLNEESAMINKDPNFAPDIMSRVNRIVADDLDGNNGWRVSTVSEDGAAYTDVAYHEPSPAPAVRVSLDHKVQDAAQAAVNTRGNMQAMMVVIRPSTGEILAVAQTPAADREGDLALMGQYPPGSVFKIITASAGVEYQGLQPGSTVPCPSTMDIGTRIVTNYAGFGLGNVPLQTAFARSCNTTFADISARLGEKELQKVGRSFGIGVDYDIPGLDTLTGSIPDGTDMLERTDAGYGQGNDLVSPFGVALMAATAAVGHTPTPVLIQGKETTVKDGSDAPPQAAIDALRPLMRAVVTSGTAMGMKAQGDIHAKTGEAEFNGGSHAWFAGYRDDLAFATLVVKGGGSETSVAVTDHFFNLLDSAGE</sequence>
<dbReference type="EMBL" id="CP046884">
    <property type="protein sequence ID" value="QNQ90451.1"/>
    <property type="molecule type" value="Genomic_DNA"/>
</dbReference>
<protein>
    <submittedName>
        <fullName evidence="4">Penicillin-binding transpeptidase domain-containing protein</fullName>
    </submittedName>
</protein>
<proteinExistence type="predicted"/>
<dbReference type="SUPFAM" id="SSF56601">
    <property type="entry name" value="beta-lactamase/transpeptidase-like"/>
    <property type="match status" value="1"/>
</dbReference>
<dbReference type="KEGG" id="cpoy:GP475_07245"/>
<feature type="domain" description="Penicillin-binding protein transpeptidase" evidence="2">
    <location>
        <begin position="330"/>
        <end position="585"/>
    </location>
</feature>
<dbReference type="PANTHER" id="PTHR30627:SF24">
    <property type="entry name" value="PENICILLIN-BINDING PROTEIN 4B"/>
    <property type="match status" value="1"/>
</dbReference>
<keyword evidence="5" id="KW-1185">Reference proteome</keyword>
<evidence type="ECO:0000256" key="1">
    <source>
        <dbReference type="SAM" id="SignalP"/>
    </source>
</evidence>
<dbReference type="Pfam" id="PF05223">
    <property type="entry name" value="MecA_N"/>
    <property type="match status" value="1"/>
</dbReference>
<evidence type="ECO:0000259" key="2">
    <source>
        <dbReference type="Pfam" id="PF00905"/>
    </source>
</evidence>
<feature type="signal peptide" evidence="1">
    <location>
        <begin position="1"/>
        <end position="20"/>
    </location>
</feature>
<name>A0A7H0SPH6_9CORY</name>